<gene>
    <name evidence="1" type="ORF">SCALOS_LOCUS303</name>
</gene>
<evidence type="ECO:0000313" key="2">
    <source>
        <dbReference type="Proteomes" id="UP000789860"/>
    </source>
</evidence>
<accession>A0ACA9JUM5</accession>
<organism evidence="1 2">
    <name type="scientific">Scutellospora calospora</name>
    <dbReference type="NCBI Taxonomy" id="85575"/>
    <lineage>
        <taxon>Eukaryota</taxon>
        <taxon>Fungi</taxon>
        <taxon>Fungi incertae sedis</taxon>
        <taxon>Mucoromycota</taxon>
        <taxon>Glomeromycotina</taxon>
        <taxon>Glomeromycetes</taxon>
        <taxon>Diversisporales</taxon>
        <taxon>Gigasporaceae</taxon>
        <taxon>Scutellospora</taxon>
    </lineage>
</organism>
<reference evidence="1" key="1">
    <citation type="submission" date="2021-06" db="EMBL/GenBank/DDBJ databases">
        <authorList>
            <person name="Kallberg Y."/>
            <person name="Tangrot J."/>
            <person name="Rosling A."/>
        </authorList>
    </citation>
    <scope>NUCLEOTIDE SEQUENCE</scope>
    <source>
        <strain evidence="1">AU212A</strain>
    </source>
</reference>
<dbReference type="EMBL" id="CAJVPM010000142">
    <property type="protein sequence ID" value="CAG8436705.1"/>
    <property type="molecule type" value="Genomic_DNA"/>
</dbReference>
<dbReference type="Proteomes" id="UP000789860">
    <property type="component" value="Unassembled WGS sequence"/>
</dbReference>
<protein>
    <submittedName>
        <fullName evidence="1">10284_t:CDS:1</fullName>
    </submittedName>
</protein>
<proteinExistence type="predicted"/>
<sequence>MLQVVKRKKVVKYQITTNIDDYISDSNDIGMLIFGYNTNQEGAYFW</sequence>
<comment type="caution">
    <text evidence="1">The sequence shown here is derived from an EMBL/GenBank/DDBJ whole genome shotgun (WGS) entry which is preliminary data.</text>
</comment>
<keyword evidence="2" id="KW-1185">Reference proteome</keyword>
<evidence type="ECO:0000313" key="1">
    <source>
        <dbReference type="EMBL" id="CAG8436705.1"/>
    </source>
</evidence>
<name>A0ACA9JUM5_9GLOM</name>